<organism evidence="2 3">
    <name type="scientific">Pseudonocardia aurantiaca</name>
    <dbReference type="NCBI Taxonomy" id="75290"/>
    <lineage>
        <taxon>Bacteria</taxon>
        <taxon>Bacillati</taxon>
        <taxon>Actinomycetota</taxon>
        <taxon>Actinomycetes</taxon>
        <taxon>Pseudonocardiales</taxon>
        <taxon>Pseudonocardiaceae</taxon>
        <taxon>Pseudonocardia</taxon>
    </lineage>
</organism>
<evidence type="ECO:0000313" key="2">
    <source>
        <dbReference type="EMBL" id="MFD1528430.1"/>
    </source>
</evidence>
<keyword evidence="3" id="KW-1185">Reference proteome</keyword>
<dbReference type="SMART" id="SM00530">
    <property type="entry name" value="HTH_XRE"/>
    <property type="match status" value="1"/>
</dbReference>
<dbReference type="EMBL" id="JBHUCP010000003">
    <property type="protein sequence ID" value="MFD1528430.1"/>
    <property type="molecule type" value="Genomic_DNA"/>
</dbReference>
<dbReference type="Pfam" id="PF01381">
    <property type="entry name" value="HTH_3"/>
    <property type="match status" value="1"/>
</dbReference>
<dbReference type="RefSeq" id="WP_343969259.1">
    <property type="nucleotide sequence ID" value="NZ_BAAAJG010000001.1"/>
</dbReference>
<accession>A0ABW4FCI7</accession>
<reference evidence="3" key="1">
    <citation type="journal article" date="2019" name="Int. J. Syst. Evol. Microbiol.">
        <title>The Global Catalogue of Microorganisms (GCM) 10K type strain sequencing project: providing services to taxonomists for standard genome sequencing and annotation.</title>
        <authorList>
            <consortium name="The Broad Institute Genomics Platform"/>
            <consortium name="The Broad Institute Genome Sequencing Center for Infectious Disease"/>
            <person name="Wu L."/>
            <person name="Ma J."/>
        </authorList>
    </citation>
    <scope>NUCLEOTIDE SEQUENCE [LARGE SCALE GENOMIC DNA]</scope>
    <source>
        <strain evidence="3">JCM 12165</strain>
    </source>
</reference>
<sequence>MYGRRPRLQAQRKAAGFTQESLSYALGNDRTTVARWESGVTEPEAWIGPKLARMLGVSADRLAELLVPEPIDVASRGFVRPGSGRVDPAAIRSLTTQVAAIAKRYETEPSTALVAEAGQSHDSAMFLLAQGGNEHTQRQLAQPTGLGRLRPPGWCGGHDLL</sequence>
<dbReference type="SUPFAM" id="SSF47413">
    <property type="entry name" value="lambda repressor-like DNA-binding domains"/>
    <property type="match status" value="1"/>
</dbReference>
<dbReference type="Proteomes" id="UP001597145">
    <property type="component" value="Unassembled WGS sequence"/>
</dbReference>
<comment type="caution">
    <text evidence="2">The sequence shown here is derived from an EMBL/GenBank/DDBJ whole genome shotgun (WGS) entry which is preliminary data.</text>
</comment>
<protein>
    <submittedName>
        <fullName evidence="2">Helix-turn-helix transcriptional regulator</fullName>
    </submittedName>
</protein>
<proteinExistence type="predicted"/>
<dbReference type="InterPro" id="IPR001387">
    <property type="entry name" value="Cro/C1-type_HTH"/>
</dbReference>
<evidence type="ECO:0000259" key="1">
    <source>
        <dbReference type="PROSITE" id="PS50943"/>
    </source>
</evidence>
<dbReference type="InterPro" id="IPR010982">
    <property type="entry name" value="Lambda_DNA-bd_dom_sf"/>
</dbReference>
<name>A0ABW4FCI7_9PSEU</name>
<dbReference type="CDD" id="cd00093">
    <property type="entry name" value="HTH_XRE"/>
    <property type="match status" value="1"/>
</dbReference>
<dbReference type="PROSITE" id="PS50943">
    <property type="entry name" value="HTH_CROC1"/>
    <property type="match status" value="1"/>
</dbReference>
<feature type="domain" description="HTH cro/C1-type" evidence="1">
    <location>
        <begin position="8"/>
        <end position="62"/>
    </location>
</feature>
<dbReference type="Gene3D" id="1.10.260.40">
    <property type="entry name" value="lambda repressor-like DNA-binding domains"/>
    <property type="match status" value="1"/>
</dbReference>
<gene>
    <name evidence="2" type="ORF">ACFSCY_03150</name>
</gene>
<evidence type="ECO:0000313" key="3">
    <source>
        <dbReference type="Proteomes" id="UP001597145"/>
    </source>
</evidence>